<name>A0ABT0KD71_9GAMM</name>
<gene>
    <name evidence="1" type="ORF">KAJ71_13185</name>
</gene>
<dbReference type="Proteomes" id="UP001165275">
    <property type="component" value="Unassembled WGS sequence"/>
</dbReference>
<comment type="caution">
    <text evidence="1">The sequence shown here is derived from an EMBL/GenBank/DDBJ whole genome shotgun (WGS) entry which is preliminary data.</text>
</comment>
<evidence type="ECO:0008006" key="3">
    <source>
        <dbReference type="Google" id="ProtNLM"/>
    </source>
</evidence>
<evidence type="ECO:0000313" key="1">
    <source>
        <dbReference type="EMBL" id="MCL1029970.1"/>
    </source>
</evidence>
<proteinExistence type="predicted"/>
<dbReference type="RefSeq" id="WP_248946160.1">
    <property type="nucleotide sequence ID" value="NZ_CBCSGY010000001.1"/>
</dbReference>
<evidence type="ECO:0000313" key="2">
    <source>
        <dbReference type="Proteomes" id="UP001165275"/>
    </source>
</evidence>
<keyword evidence="2" id="KW-1185">Reference proteome</keyword>
<protein>
    <recommendedName>
        <fullName evidence="3">Secreted protein</fullName>
    </recommendedName>
</protein>
<sequence>MAATGRFAALGGLLDMQCAFSPKIAELAPAGFNQICRFFTQITPPNKECNSQASRRCATKKEFVIVLLTDLGLVRRGLYQGNKVNLGVFCTVTVRQGKLLVQVIKVVAATCNPCKAK</sequence>
<accession>A0ABT0KD71</accession>
<dbReference type="EMBL" id="JAGQDC010000009">
    <property type="protein sequence ID" value="MCL1029970.1"/>
    <property type="molecule type" value="Genomic_DNA"/>
</dbReference>
<reference evidence="1" key="1">
    <citation type="submission" date="2021-04" db="EMBL/GenBank/DDBJ databases">
        <title>Genome sequence of Serratia sp. arafor3.</title>
        <authorList>
            <person name="Besaury L."/>
        </authorList>
    </citation>
    <scope>NUCLEOTIDE SEQUENCE</scope>
    <source>
        <strain evidence="1">Arafor3</strain>
    </source>
</reference>
<organism evidence="1 2">
    <name type="scientific">Serratia silvae</name>
    <dbReference type="NCBI Taxonomy" id="2824122"/>
    <lineage>
        <taxon>Bacteria</taxon>
        <taxon>Pseudomonadati</taxon>
        <taxon>Pseudomonadota</taxon>
        <taxon>Gammaproteobacteria</taxon>
        <taxon>Enterobacterales</taxon>
        <taxon>Yersiniaceae</taxon>
        <taxon>Serratia</taxon>
    </lineage>
</organism>